<dbReference type="EMBL" id="BGPR01022595">
    <property type="protein sequence ID" value="GBN89057.1"/>
    <property type="molecule type" value="Genomic_DNA"/>
</dbReference>
<comment type="caution">
    <text evidence="1">The sequence shown here is derived from an EMBL/GenBank/DDBJ whole genome shotgun (WGS) entry which is preliminary data.</text>
</comment>
<gene>
    <name evidence="1" type="ORF">AVEN_175172_1</name>
</gene>
<proteinExistence type="predicted"/>
<evidence type="ECO:0000313" key="1">
    <source>
        <dbReference type="EMBL" id="GBN89057.1"/>
    </source>
</evidence>
<protein>
    <submittedName>
        <fullName evidence="1">Uncharacterized protein</fullName>
    </submittedName>
</protein>
<dbReference type="Proteomes" id="UP000499080">
    <property type="component" value="Unassembled WGS sequence"/>
</dbReference>
<dbReference type="AlphaFoldDB" id="A0A4Y2SLR8"/>
<sequence length="124" mass="13949">MTVGKGRRTPRRIKLPECVRVLVFLRGTRGEMYFATANGNQPLAAFPVTVIQKNAHAIERDIPVLRPLRISSVDFGTGGKYLQPPSLENELILSPEAEIYDASTERKLIFLGTLLQSFRKQYFG</sequence>
<accession>A0A4Y2SLR8</accession>
<organism evidence="1 2">
    <name type="scientific">Araneus ventricosus</name>
    <name type="common">Orbweaver spider</name>
    <name type="synonym">Epeira ventricosa</name>
    <dbReference type="NCBI Taxonomy" id="182803"/>
    <lineage>
        <taxon>Eukaryota</taxon>
        <taxon>Metazoa</taxon>
        <taxon>Ecdysozoa</taxon>
        <taxon>Arthropoda</taxon>
        <taxon>Chelicerata</taxon>
        <taxon>Arachnida</taxon>
        <taxon>Araneae</taxon>
        <taxon>Araneomorphae</taxon>
        <taxon>Entelegynae</taxon>
        <taxon>Araneoidea</taxon>
        <taxon>Araneidae</taxon>
        <taxon>Araneus</taxon>
    </lineage>
</organism>
<name>A0A4Y2SLR8_ARAVE</name>
<reference evidence="1 2" key="1">
    <citation type="journal article" date="2019" name="Sci. Rep.">
        <title>Orb-weaving spider Araneus ventricosus genome elucidates the spidroin gene catalogue.</title>
        <authorList>
            <person name="Kono N."/>
            <person name="Nakamura H."/>
            <person name="Ohtoshi R."/>
            <person name="Moran D.A.P."/>
            <person name="Shinohara A."/>
            <person name="Yoshida Y."/>
            <person name="Fujiwara M."/>
            <person name="Mori M."/>
            <person name="Tomita M."/>
            <person name="Arakawa K."/>
        </authorList>
    </citation>
    <scope>NUCLEOTIDE SEQUENCE [LARGE SCALE GENOMIC DNA]</scope>
</reference>
<evidence type="ECO:0000313" key="2">
    <source>
        <dbReference type="Proteomes" id="UP000499080"/>
    </source>
</evidence>
<keyword evidence="2" id="KW-1185">Reference proteome</keyword>